<gene>
    <name evidence="2" type="ORF">Tco_0726798</name>
</gene>
<reference evidence="2" key="2">
    <citation type="submission" date="2022-01" db="EMBL/GenBank/DDBJ databases">
        <authorList>
            <person name="Yamashiro T."/>
            <person name="Shiraishi A."/>
            <person name="Satake H."/>
            <person name="Nakayama K."/>
        </authorList>
    </citation>
    <scope>NUCLEOTIDE SEQUENCE</scope>
</reference>
<name>A0ABQ4YJ40_9ASTR</name>
<dbReference type="EMBL" id="BQNB010010410">
    <property type="protein sequence ID" value="GJS76917.1"/>
    <property type="molecule type" value="Genomic_DNA"/>
</dbReference>
<protein>
    <submittedName>
        <fullName evidence="2">Uncharacterized protein</fullName>
    </submittedName>
</protein>
<evidence type="ECO:0000256" key="1">
    <source>
        <dbReference type="SAM" id="MobiDB-lite"/>
    </source>
</evidence>
<organism evidence="2 3">
    <name type="scientific">Tanacetum coccineum</name>
    <dbReference type="NCBI Taxonomy" id="301880"/>
    <lineage>
        <taxon>Eukaryota</taxon>
        <taxon>Viridiplantae</taxon>
        <taxon>Streptophyta</taxon>
        <taxon>Embryophyta</taxon>
        <taxon>Tracheophyta</taxon>
        <taxon>Spermatophyta</taxon>
        <taxon>Magnoliopsida</taxon>
        <taxon>eudicotyledons</taxon>
        <taxon>Gunneridae</taxon>
        <taxon>Pentapetalae</taxon>
        <taxon>asterids</taxon>
        <taxon>campanulids</taxon>
        <taxon>Asterales</taxon>
        <taxon>Asteraceae</taxon>
        <taxon>Asteroideae</taxon>
        <taxon>Anthemideae</taxon>
        <taxon>Anthemidinae</taxon>
        <taxon>Tanacetum</taxon>
    </lineage>
</organism>
<evidence type="ECO:0000313" key="2">
    <source>
        <dbReference type="EMBL" id="GJS76917.1"/>
    </source>
</evidence>
<comment type="caution">
    <text evidence="2">The sequence shown here is derived from an EMBL/GenBank/DDBJ whole genome shotgun (WGS) entry which is preliminary data.</text>
</comment>
<feature type="compositionally biased region" description="Acidic residues" evidence="1">
    <location>
        <begin position="96"/>
        <end position="106"/>
    </location>
</feature>
<sequence length="605" mass="66748">MNSSSALDESCFCAKKWVSDDEPEAPEATPRSLGQAPPSLDYVPGTEHPPSPDYVPGLEYLEYLVPFDYEVPIKDQPLPVDALLIALSSGYVADSNPEEDPDEDPKEDPMDYPAEEDPEEAFEEDEDEEEEHLALADSVAPTPSPPRSPYTCVSFAQTGLCKARKTVRLEPPMAASTKALIAEYTAAPALPSPPSSPLSPWSSLLLQIPSPPLLLPSPPTHTSLTYEQALVGYRAAMIQWTDASPSTHHPSEIPSPPLLLPSTSYKDDIPESDMPLQKRAHFTAPASRFEVGESLSAAAARQTGHTLSHRVDYGFVDIVVASIRDSEDRVMTIVGGSTRGLQILLLLRGGMLRSSVCIVWMLQRPSFIESLGLITDEREEILSLDGVYEREATKARQVWAQFESRSQAMEAQISALQRDVSVLHRQRITNVNGDSVSPVASASTGAEGPIPPKIDEQKLARKNELKAKSTLMLVIPDEHLLKFHAWKDVNSLWEAIKNRFRVISQEDANLKLLRSSPSSWNNIALIMRNKSDLDTLSMDDFGTNETVNIAHSVSVASFKDQASTASYVDDVMFSFFSNQSNALQLDYEDLEQIDANDLEEMDLKW</sequence>
<proteinExistence type="predicted"/>
<feature type="compositionally biased region" description="Acidic residues" evidence="1">
    <location>
        <begin position="113"/>
        <end position="131"/>
    </location>
</feature>
<feature type="region of interest" description="Disordered" evidence="1">
    <location>
        <begin position="20"/>
        <end position="55"/>
    </location>
</feature>
<evidence type="ECO:0000313" key="3">
    <source>
        <dbReference type="Proteomes" id="UP001151760"/>
    </source>
</evidence>
<keyword evidence="3" id="KW-1185">Reference proteome</keyword>
<feature type="region of interest" description="Disordered" evidence="1">
    <location>
        <begin position="91"/>
        <end position="147"/>
    </location>
</feature>
<dbReference type="Proteomes" id="UP001151760">
    <property type="component" value="Unassembled WGS sequence"/>
</dbReference>
<accession>A0ABQ4YJ40</accession>
<reference evidence="2" key="1">
    <citation type="journal article" date="2022" name="Int. J. Mol. Sci.">
        <title>Draft Genome of Tanacetum Coccineum: Genomic Comparison of Closely Related Tanacetum-Family Plants.</title>
        <authorList>
            <person name="Yamashiro T."/>
            <person name="Shiraishi A."/>
            <person name="Nakayama K."/>
            <person name="Satake H."/>
        </authorList>
    </citation>
    <scope>NUCLEOTIDE SEQUENCE</scope>
</reference>